<feature type="region of interest" description="Disordered" evidence="4">
    <location>
        <begin position="62"/>
        <end position="95"/>
    </location>
</feature>
<dbReference type="InterPro" id="IPR015943">
    <property type="entry name" value="WD40/YVTN_repeat-like_dom_sf"/>
</dbReference>
<organism evidence="6 7">
    <name type="scientific">Armillaria solidipes</name>
    <dbReference type="NCBI Taxonomy" id="1076256"/>
    <lineage>
        <taxon>Eukaryota</taxon>
        <taxon>Fungi</taxon>
        <taxon>Dikarya</taxon>
        <taxon>Basidiomycota</taxon>
        <taxon>Agaricomycotina</taxon>
        <taxon>Agaricomycetes</taxon>
        <taxon>Agaricomycetidae</taxon>
        <taxon>Agaricales</taxon>
        <taxon>Marasmiineae</taxon>
        <taxon>Physalacriaceae</taxon>
        <taxon>Armillaria</taxon>
    </lineage>
</organism>
<feature type="repeat" description="WD" evidence="3">
    <location>
        <begin position="1205"/>
        <end position="1246"/>
    </location>
</feature>
<dbReference type="Gene3D" id="1.20.930.20">
    <property type="entry name" value="Adaptor protein Cbl, N-terminal domain"/>
    <property type="match status" value="1"/>
</dbReference>
<dbReference type="Pfam" id="PF24883">
    <property type="entry name" value="NPHP3_N"/>
    <property type="match status" value="1"/>
</dbReference>
<keyword evidence="7" id="KW-1185">Reference proteome</keyword>
<feature type="repeat" description="WD" evidence="3">
    <location>
        <begin position="1037"/>
        <end position="1078"/>
    </location>
</feature>
<dbReference type="SUPFAM" id="SSF50978">
    <property type="entry name" value="WD40 repeat-like"/>
    <property type="match status" value="2"/>
</dbReference>
<dbReference type="PROSITE" id="PS50082">
    <property type="entry name" value="WD_REPEATS_2"/>
    <property type="match status" value="7"/>
</dbReference>
<feature type="repeat" description="WD" evidence="3">
    <location>
        <begin position="908"/>
        <end position="949"/>
    </location>
</feature>
<name>A0A2H3B3M3_9AGAR</name>
<evidence type="ECO:0000313" key="7">
    <source>
        <dbReference type="Proteomes" id="UP000218334"/>
    </source>
</evidence>
<dbReference type="SUPFAM" id="SSF52540">
    <property type="entry name" value="P-loop containing nucleoside triphosphate hydrolases"/>
    <property type="match status" value="1"/>
</dbReference>
<dbReference type="Proteomes" id="UP000218334">
    <property type="component" value="Unassembled WGS sequence"/>
</dbReference>
<accession>A0A2H3B3M3</accession>
<dbReference type="Pfam" id="PF00400">
    <property type="entry name" value="WD40"/>
    <property type="match status" value="9"/>
</dbReference>
<dbReference type="InterPro" id="IPR007111">
    <property type="entry name" value="NACHT_NTPase"/>
</dbReference>
<evidence type="ECO:0000256" key="1">
    <source>
        <dbReference type="ARBA" id="ARBA00022574"/>
    </source>
</evidence>
<feature type="repeat" description="WD" evidence="3">
    <location>
        <begin position="1079"/>
        <end position="1121"/>
    </location>
</feature>
<dbReference type="InterPro" id="IPR056884">
    <property type="entry name" value="NPHP3-like_N"/>
</dbReference>
<dbReference type="InterPro" id="IPR027417">
    <property type="entry name" value="P-loop_NTPase"/>
</dbReference>
<dbReference type="GO" id="GO:0007166">
    <property type="term" value="P:cell surface receptor signaling pathway"/>
    <property type="evidence" value="ECO:0007669"/>
    <property type="project" value="InterPro"/>
</dbReference>
<dbReference type="InterPro" id="IPR019775">
    <property type="entry name" value="WD40_repeat_CS"/>
</dbReference>
<keyword evidence="1 3" id="KW-0853">WD repeat</keyword>
<reference evidence="7" key="1">
    <citation type="journal article" date="2017" name="Nat. Ecol. Evol.">
        <title>Genome expansion and lineage-specific genetic innovations in the forest pathogenic fungi Armillaria.</title>
        <authorList>
            <person name="Sipos G."/>
            <person name="Prasanna A.N."/>
            <person name="Walter M.C."/>
            <person name="O'Connor E."/>
            <person name="Balint B."/>
            <person name="Krizsan K."/>
            <person name="Kiss B."/>
            <person name="Hess J."/>
            <person name="Varga T."/>
            <person name="Slot J."/>
            <person name="Riley R."/>
            <person name="Boka B."/>
            <person name="Rigling D."/>
            <person name="Barry K."/>
            <person name="Lee J."/>
            <person name="Mihaltcheva S."/>
            <person name="LaButti K."/>
            <person name="Lipzen A."/>
            <person name="Waldron R."/>
            <person name="Moloney N.M."/>
            <person name="Sperisen C."/>
            <person name="Kredics L."/>
            <person name="Vagvoelgyi C."/>
            <person name="Patrignani A."/>
            <person name="Fitzpatrick D."/>
            <person name="Nagy I."/>
            <person name="Doyle S."/>
            <person name="Anderson J.B."/>
            <person name="Grigoriev I.V."/>
            <person name="Gueldener U."/>
            <person name="Muensterkoetter M."/>
            <person name="Nagy L.G."/>
        </authorList>
    </citation>
    <scope>NUCLEOTIDE SEQUENCE [LARGE SCALE GENOMIC DNA]</scope>
    <source>
        <strain evidence="7">28-4</strain>
    </source>
</reference>
<dbReference type="PROSITE" id="PS50837">
    <property type="entry name" value="NACHT"/>
    <property type="match status" value="1"/>
</dbReference>
<dbReference type="InterPro" id="IPR020472">
    <property type="entry name" value="WD40_PAC1"/>
</dbReference>
<protein>
    <submittedName>
        <fullName evidence="6">WD40 repeat-like protein</fullName>
    </submittedName>
</protein>
<dbReference type="PANTHER" id="PTHR19848:SF8">
    <property type="entry name" value="F-BOX AND WD REPEAT DOMAIN CONTAINING 7"/>
    <property type="match status" value="1"/>
</dbReference>
<dbReference type="InterPro" id="IPR001680">
    <property type="entry name" value="WD40_rpt"/>
</dbReference>
<evidence type="ECO:0000313" key="6">
    <source>
        <dbReference type="EMBL" id="PBK63484.1"/>
    </source>
</evidence>
<dbReference type="Gene3D" id="3.40.50.300">
    <property type="entry name" value="P-loop containing nucleotide triphosphate hydrolases"/>
    <property type="match status" value="1"/>
</dbReference>
<dbReference type="SMART" id="SM00320">
    <property type="entry name" value="WD40"/>
    <property type="match status" value="10"/>
</dbReference>
<feature type="region of interest" description="Disordered" evidence="4">
    <location>
        <begin position="1"/>
        <end position="30"/>
    </location>
</feature>
<gene>
    <name evidence="6" type="ORF">ARMSODRAFT_963096</name>
</gene>
<dbReference type="STRING" id="1076256.A0A2H3B3M3"/>
<dbReference type="InterPro" id="IPR036537">
    <property type="entry name" value="Adaptor_Cbl_N_dom_sf"/>
</dbReference>
<sequence length="1372" mass="152261">MTGLSQGPHQLQQNPVTTNPSISTSPLSQEVQTTGIVDILRPSEGRQQSLNNATGEHLHLQESSQLNSSAVHNGDHRQSMPEHIMPSRSIPSPNSRTAKESLKLALTMAEKALDGLPIPGAKGTVSGILKLIENAEKVSSNTETLQLLQEHVQTLLENTLQPLALITENDMPEGLRNDVNRLVSELGELGRRWENSKERGVLRRFADATADEADLKMFAEDIQRAVTRFQFGATIRALISGHKQEQDIKRVLSEIKEQEEKSALRERARLVNVLPRADLARYMSGRPRSHLTCFEGTRVEVLQKIKSWMEDTDNAKPRLFWLSGLAGIGKSTIAKTIAEYAAQKGFLGGSFFFDRFDDKLSNPFLVFTTLAFQLAQFDPSLKSSIGQVLEDNAAYGAEPAQKQLSDLIIEPLRNSGLSPGRLIVLVLDALDECQHEDKAAEIVQLLLAYLGRTQVTLRVLLTSRPEAHLRTVFERQHNHSGFVLHDIEDTIVQGDIRHYLRGTLPDIPSQLQVTAQPGWPGVEEIEQLVQKSGKLFVYASTAVRFIGDSRARKPEHRLQILLGVRSATQTRPYADLDRLYLQVLRNALPTESEEEDTETFRWVVGNMVLMHDPLPLTAFSSFTQVTVKDIHTALYHLHSIILTPSADDPPRIYHPSFPDFITNPMRCIDPTYYINPPTIHKRMALYSLQLLNKYLRRDIARFNDLSLLNSEKKNLEKIVNAKLPPEVKYSCRYWSSHLVNVESCDDDVSQALELFVDKYMLYWVEAMSLLKDISRAISSMRHAHGWAARANVSTHVKELLYDGYRFVLSHQANISQGAMQVYRSALPFTPHNTLLYRTYQLEEAQSLHVLHGVNPYWSACLSSVHGGDETTMKSVASSHDGTRFVTGYKDKAVAVWDAISGALIVKFSYQKSQAVLAVAFLPDDAQVVSGTDEGDISVWDVLSATLVRTLEGHSDTVNCLSVCKNRPTAVASASSDGTIRVWDTSLGTCTFIILCPDEQPVFAIAFVPDGASIVSGSNDGVVRFWDLASGCTETKTIRAHDKAIHAISIASDGMTFATGSSDLTAKIFAMEADVPTFTFEGHSDTVCSIAFSPDGAALVSAASEDRYMRVWSTSTGSLTSELRGFVEQLDYTPDGKQIISVSTDGTWRSWAADEPPSVSDPSDHKAFVTTVVFSPDGQLLATGGNNDEPHVKVWKADIGEHMKTLRGHPWGISSLSFSHDQRHLASGSIDCTVRIWDISSGETLSVLDCHNDMVKDVKFSTDDSKVISRTTDTTYTWNFQEGVNSVTTVTEHNKDIPSYMWGESQGYQFNMGAEHYVFMRNVSGKGGPRRVGALLEEYRISGFALHSNRAVFTCIDGPVVILDISRLKPEFD</sequence>
<dbReference type="PRINTS" id="PR00320">
    <property type="entry name" value="GPROTEINBRPT"/>
</dbReference>
<dbReference type="CDD" id="cd21037">
    <property type="entry name" value="MLKL_NTD"/>
    <property type="match status" value="1"/>
</dbReference>
<dbReference type="PROSITE" id="PS50294">
    <property type="entry name" value="WD_REPEATS_REGION"/>
    <property type="match status" value="5"/>
</dbReference>
<evidence type="ECO:0000259" key="5">
    <source>
        <dbReference type="PROSITE" id="PS50837"/>
    </source>
</evidence>
<proteinExistence type="predicted"/>
<feature type="repeat" description="WD" evidence="3">
    <location>
        <begin position="865"/>
        <end position="906"/>
    </location>
</feature>
<evidence type="ECO:0000256" key="3">
    <source>
        <dbReference type="PROSITE-ProRule" id="PRU00221"/>
    </source>
</evidence>
<dbReference type="EMBL" id="KZ293458">
    <property type="protein sequence ID" value="PBK63484.1"/>
    <property type="molecule type" value="Genomic_DNA"/>
</dbReference>
<feature type="repeat" description="WD" evidence="3">
    <location>
        <begin position="994"/>
        <end position="1035"/>
    </location>
</feature>
<dbReference type="CDD" id="cd00200">
    <property type="entry name" value="WD40"/>
    <property type="match status" value="1"/>
</dbReference>
<evidence type="ECO:0000256" key="2">
    <source>
        <dbReference type="ARBA" id="ARBA00022737"/>
    </source>
</evidence>
<feature type="compositionally biased region" description="Polar residues" evidence="4">
    <location>
        <begin position="62"/>
        <end position="71"/>
    </location>
</feature>
<feature type="domain" description="NACHT" evidence="5">
    <location>
        <begin position="318"/>
        <end position="467"/>
    </location>
</feature>
<dbReference type="PANTHER" id="PTHR19848">
    <property type="entry name" value="WD40 REPEAT PROTEIN"/>
    <property type="match status" value="1"/>
</dbReference>
<dbReference type="InterPro" id="IPR059179">
    <property type="entry name" value="MLKL-like_MCAfunc"/>
</dbReference>
<feature type="repeat" description="WD" evidence="3">
    <location>
        <begin position="950"/>
        <end position="983"/>
    </location>
</feature>
<keyword evidence="2" id="KW-0677">Repeat</keyword>
<dbReference type="InterPro" id="IPR036322">
    <property type="entry name" value="WD40_repeat_dom_sf"/>
</dbReference>
<dbReference type="Gene3D" id="2.130.10.10">
    <property type="entry name" value="YVTN repeat-like/Quinoprotein amine dehydrogenase"/>
    <property type="match status" value="3"/>
</dbReference>
<dbReference type="PROSITE" id="PS00678">
    <property type="entry name" value="WD_REPEATS_1"/>
    <property type="match status" value="2"/>
</dbReference>
<evidence type="ECO:0000256" key="4">
    <source>
        <dbReference type="SAM" id="MobiDB-lite"/>
    </source>
</evidence>